<dbReference type="CDD" id="cd13127">
    <property type="entry name" value="MATE_tuaB_like"/>
    <property type="match status" value="1"/>
</dbReference>
<reference evidence="9" key="1">
    <citation type="submission" date="2017-04" db="EMBL/GenBank/DDBJ databases">
        <title>Comparative genomics and description of representatives of a novel lineage of planctomycetes thriving in anoxic sediments.</title>
        <authorList>
            <person name="Spring S."/>
            <person name="Bunk B."/>
            <person name="Sproer C."/>
        </authorList>
    </citation>
    <scope>NUCLEOTIDE SEQUENCE [LARGE SCALE GENOMIC DNA]</scope>
    <source>
        <strain evidence="9">ST-PulAB-D4</strain>
    </source>
</reference>
<evidence type="ECO:0000256" key="1">
    <source>
        <dbReference type="ARBA" id="ARBA00004651"/>
    </source>
</evidence>
<dbReference type="PANTHER" id="PTHR30250">
    <property type="entry name" value="PST FAMILY PREDICTED COLANIC ACID TRANSPORTER"/>
    <property type="match status" value="1"/>
</dbReference>
<proteinExistence type="inferred from homology"/>
<comment type="subcellular location">
    <subcellularLocation>
        <location evidence="1">Cell membrane</location>
        <topology evidence="1">Multi-pass membrane protein</topology>
    </subcellularLocation>
</comment>
<dbReference type="Pfam" id="PF13440">
    <property type="entry name" value="Polysacc_synt_3"/>
    <property type="match status" value="1"/>
</dbReference>
<keyword evidence="9" id="KW-1185">Reference proteome</keyword>
<feature type="transmembrane region" description="Helical" evidence="7">
    <location>
        <begin position="301"/>
        <end position="325"/>
    </location>
</feature>
<keyword evidence="5 7" id="KW-1133">Transmembrane helix</keyword>
<evidence type="ECO:0000256" key="7">
    <source>
        <dbReference type="SAM" id="Phobius"/>
    </source>
</evidence>
<dbReference type="OrthoDB" id="9770347at2"/>
<evidence type="ECO:0000256" key="5">
    <source>
        <dbReference type="ARBA" id="ARBA00022989"/>
    </source>
</evidence>
<keyword evidence="3" id="KW-1003">Cell membrane</keyword>
<evidence type="ECO:0000256" key="6">
    <source>
        <dbReference type="ARBA" id="ARBA00023136"/>
    </source>
</evidence>
<organism evidence="8 9">
    <name type="scientific">Sedimentisphaera salicampi</name>
    <dbReference type="NCBI Taxonomy" id="1941349"/>
    <lineage>
        <taxon>Bacteria</taxon>
        <taxon>Pseudomonadati</taxon>
        <taxon>Planctomycetota</taxon>
        <taxon>Phycisphaerae</taxon>
        <taxon>Sedimentisphaerales</taxon>
        <taxon>Sedimentisphaeraceae</taxon>
        <taxon>Sedimentisphaera</taxon>
    </lineage>
</organism>
<keyword evidence="4 7" id="KW-0812">Transmembrane</keyword>
<dbReference type="PANTHER" id="PTHR30250:SF10">
    <property type="entry name" value="LIPOPOLYSACCHARIDE BIOSYNTHESIS PROTEIN WZXC"/>
    <property type="match status" value="1"/>
</dbReference>
<dbReference type="AlphaFoldDB" id="A0A1W6LMT3"/>
<keyword evidence="6 7" id="KW-0472">Membrane</keyword>
<dbReference type="RefSeq" id="WP_085755783.1">
    <property type="nucleotide sequence ID" value="NZ_CP021023.1"/>
</dbReference>
<dbReference type="Proteomes" id="UP000193334">
    <property type="component" value="Chromosome"/>
</dbReference>
<feature type="transmembrane region" description="Helical" evidence="7">
    <location>
        <begin position="184"/>
        <end position="204"/>
    </location>
</feature>
<evidence type="ECO:0000313" key="8">
    <source>
        <dbReference type="EMBL" id="ARN57110.1"/>
    </source>
</evidence>
<accession>A0A1W6LMT3</accession>
<feature type="transmembrane region" description="Helical" evidence="7">
    <location>
        <begin position="424"/>
        <end position="452"/>
    </location>
</feature>
<feature type="transmembrane region" description="Helical" evidence="7">
    <location>
        <begin position="121"/>
        <end position="138"/>
    </location>
</feature>
<feature type="transmembrane region" description="Helical" evidence="7">
    <location>
        <begin position="368"/>
        <end position="387"/>
    </location>
</feature>
<feature type="transmembrane region" description="Helical" evidence="7">
    <location>
        <begin position="393"/>
        <end position="412"/>
    </location>
</feature>
<comment type="similarity">
    <text evidence="2">Belongs to the polysaccharide synthase family.</text>
</comment>
<feature type="transmembrane region" description="Helical" evidence="7">
    <location>
        <begin position="159"/>
        <end position="178"/>
    </location>
</feature>
<evidence type="ECO:0000256" key="2">
    <source>
        <dbReference type="ARBA" id="ARBA00007430"/>
    </source>
</evidence>
<dbReference type="STRING" id="1941349.STSP1_01505"/>
<gene>
    <name evidence="8" type="primary">wzxC</name>
    <name evidence="8" type="ORF">STSP1_01505</name>
</gene>
<name>A0A1W6LMT3_9BACT</name>
<dbReference type="InterPro" id="IPR050833">
    <property type="entry name" value="Poly_Biosynth_Transport"/>
</dbReference>
<feature type="transmembrane region" description="Helical" evidence="7">
    <location>
        <begin position="89"/>
        <end position="109"/>
    </location>
</feature>
<dbReference type="EMBL" id="CP021023">
    <property type="protein sequence ID" value="ARN57110.1"/>
    <property type="molecule type" value="Genomic_DNA"/>
</dbReference>
<evidence type="ECO:0000256" key="3">
    <source>
        <dbReference type="ARBA" id="ARBA00022475"/>
    </source>
</evidence>
<evidence type="ECO:0000313" key="9">
    <source>
        <dbReference type="Proteomes" id="UP000193334"/>
    </source>
</evidence>
<dbReference type="KEGG" id="pbp:STSP1_01505"/>
<feature type="transmembrane region" description="Helical" evidence="7">
    <location>
        <begin position="51"/>
        <end position="68"/>
    </location>
</feature>
<dbReference type="GO" id="GO:0005886">
    <property type="term" value="C:plasma membrane"/>
    <property type="evidence" value="ECO:0007669"/>
    <property type="project" value="UniProtKB-SubCell"/>
</dbReference>
<protein>
    <submittedName>
        <fullName evidence="8">Lipopolysaccharide biosynthesis protein WzxC</fullName>
    </submittedName>
</protein>
<evidence type="ECO:0000256" key="4">
    <source>
        <dbReference type="ARBA" id="ARBA00022692"/>
    </source>
</evidence>
<feature type="transmembrane region" description="Helical" evidence="7">
    <location>
        <begin position="21"/>
        <end position="45"/>
    </location>
</feature>
<sequence length="453" mass="49870">MSNYQTQKPHKDLYKKTLQSGGWVFGLRLFNHLLSILRLGVLAVFLTPEQFGVVGAALLLVEVLETFTQTGFNQSLIAKKGSVDQWLNTAWTAGLIRAAVLYAVIFFASPFAAELKASGELAAQTTMIMRVIGLLIIIKAMNNPGVLYFSKDLSFDKVFKINSISNTAAAIISIAAAFYYRSAWAIVIGKILGAVLSAAGGYLLHSFRPRIEIKIQKLKEMWGFGKWITGGRIVSFLINQGDDFLVWFYLGMRPLGLYQMSYKISTIPGDYVSKTLNTTLFPAMSKISDDKDRMRSAYLKLFRMVFTFSCPVVICLILGSEFLWLVLGNKWAPAIPVIQILCIKGFFQTMGTSRGPVFLSMGRPNIAFYIKLVRFGFLAAVIFPLASNYGVQGVAWAVAAAAALPQPLGFYWTNRLLGIKPGEYLPLIVPGLLLGVAAVLGAWGVVFLASVYI</sequence>